<evidence type="ECO:0000313" key="2">
    <source>
        <dbReference type="Proteomes" id="UP001143548"/>
    </source>
</evidence>
<proteinExistence type="predicted"/>
<name>A0A9W5YNQ2_9EURO</name>
<sequence length="148" mass="16267">MLIVMVVEDANFALPACQKASSAVDLSVLVGTAMSVMHPASTSQPRESTRSSEGYTLAFGEQVIVSLRFVVIDIPVRFATVDDKLRAGLCRSDCPKSAEFGWEEGSYRTIAHLVRGKNLSWYAWLLVHQLLDVCEVAQWPYGGFVQAV</sequence>
<comment type="caution">
    <text evidence="1">The sequence shown here is derived from an EMBL/GenBank/DDBJ whole genome shotgun (WGS) entry which is preliminary data.</text>
</comment>
<accession>A0A9W5YNQ2</accession>
<dbReference type="AlphaFoldDB" id="A0A9W5YNQ2"/>
<dbReference type="EMBL" id="BROQ01000018">
    <property type="protein sequence ID" value="GKZ19287.1"/>
    <property type="molecule type" value="Genomic_DNA"/>
</dbReference>
<organism evidence="1 2">
    <name type="scientific">Aspergillus brasiliensis</name>
    <dbReference type="NCBI Taxonomy" id="319629"/>
    <lineage>
        <taxon>Eukaryota</taxon>
        <taxon>Fungi</taxon>
        <taxon>Dikarya</taxon>
        <taxon>Ascomycota</taxon>
        <taxon>Pezizomycotina</taxon>
        <taxon>Eurotiomycetes</taxon>
        <taxon>Eurotiomycetidae</taxon>
        <taxon>Eurotiales</taxon>
        <taxon>Aspergillaceae</taxon>
        <taxon>Aspergillus</taxon>
        <taxon>Aspergillus subgen. Circumdati</taxon>
    </lineage>
</organism>
<gene>
    <name evidence="1" type="ORF">AbraCBS73388_003617</name>
</gene>
<reference evidence="1" key="1">
    <citation type="submission" date="2022-07" db="EMBL/GenBank/DDBJ databases">
        <title>Taxonomy of Aspergillus series Nigri: significant species reduction supported by multi-species coalescent approaches.</title>
        <authorList>
            <person name="Bian C."/>
            <person name="Kusuya Y."/>
            <person name="Sklenar F."/>
            <person name="D'hooge E."/>
            <person name="Yaguchi T."/>
            <person name="Takahashi H."/>
            <person name="Hubka V."/>
        </authorList>
    </citation>
    <scope>NUCLEOTIDE SEQUENCE</scope>
    <source>
        <strain evidence="1">CBS 733.88</strain>
    </source>
</reference>
<evidence type="ECO:0000313" key="1">
    <source>
        <dbReference type="EMBL" id="GKZ19287.1"/>
    </source>
</evidence>
<protein>
    <submittedName>
        <fullName evidence="1">Uncharacterized protein</fullName>
    </submittedName>
</protein>
<dbReference type="Proteomes" id="UP001143548">
    <property type="component" value="Unassembled WGS sequence"/>
</dbReference>